<dbReference type="InterPro" id="IPR050416">
    <property type="entry name" value="FAD-linked_Oxidoreductase"/>
</dbReference>
<evidence type="ECO:0000313" key="8">
    <source>
        <dbReference type="Proteomes" id="UP000038010"/>
    </source>
</evidence>
<dbReference type="Gene3D" id="3.40.462.20">
    <property type="match status" value="1"/>
</dbReference>
<comment type="caution">
    <text evidence="7">The sequence shown here is derived from an EMBL/GenBank/DDBJ whole genome shotgun (WGS) entry which is preliminary data.</text>
</comment>
<dbReference type="InterPro" id="IPR006094">
    <property type="entry name" value="Oxid_FAD_bind_N"/>
</dbReference>
<evidence type="ECO:0000256" key="5">
    <source>
        <dbReference type="SAM" id="SignalP"/>
    </source>
</evidence>
<accession>A0A0N1H4M1</accession>
<dbReference type="Proteomes" id="UP000038010">
    <property type="component" value="Unassembled WGS sequence"/>
</dbReference>
<feature type="domain" description="FAD-binding PCMH-type" evidence="6">
    <location>
        <begin position="106"/>
        <end position="277"/>
    </location>
</feature>
<dbReference type="PANTHER" id="PTHR42973">
    <property type="entry name" value="BINDING OXIDOREDUCTASE, PUTATIVE (AFU_ORTHOLOGUE AFUA_1G17690)-RELATED"/>
    <property type="match status" value="1"/>
</dbReference>
<dbReference type="InterPro" id="IPR036318">
    <property type="entry name" value="FAD-bd_PCMH-like_sf"/>
</dbReference>
<evidence type="ECO:0000256" key="2">
    <source>
        <dbReference type="ARBA" id="ARBA00022630"/>
    </source>
</evidence>
<keyword evidence="8" id="KW-1185">Reference proteome</keyword>
<dbReference type="EMBL" id="LFJN01000026">
    <property type="protein sequence ID" value="KPI37037.1"/>
    <property type="molecule type" value="Genomic_DNA"/>
</dbReference>
<name>A0A0N1H4M1_9EURO</name>
<feature type="signal peptide" evidence="5">
    <location>
        <begin position="1"/>
        <end position="17"/>
    </location>
</feature>
<dbReference type="InterPro" id="IPR016166">
    <property type="entry name" value="FAD-bd_PCMH"/>
</dbReference>
<keyword evidence="4" id="KW-0560">Oxidoreductase</keyword>
<dbReference type="STRING" id="1664694.A0A0N1H4M1"/>
<dbReference type="RefSeq" id="XP_017997000.1">
    <property type="nucleotide sequence ID" value="XM_018143766.1"/>
</dbReference>
<sequence>MRYVLYVTAALALGAQALLPEAPDSSVLQALRNQGVKTEELPVAELLSRSPNSGCAAAVGHPFLLFAYALTFQCASLHTLYRSDSLQDNVTACTEFSNGYWSTQQAEADPYCIFKAPHSASISTAILLARLYRCPFAVKSGGHAAFPGASNINNGITISLERLNTLQIAPDRKTVAVGAGMRWGSVYSTLEPSNLAVIGGRVSSIGVGGLTLGGGISFLSNLHGWACDNVVSYEIILASGISTTASATKNPDLYWALRGGGNNFGIVTKFHYEAHSLPGHNMWGGSRLYTEAAFPQLTNAFHNVITNSYTDPKAGTWIAWIYMNNTKMASTELWYAGPEGDSAPIWKEYNSLTPPPISDTTSPLKLANYTRILDAANPYGLRETFYGITFKLSLEMLHITRDIFFNEVRSVANVTGVAPIMLFQGITSEQVNHMAKRGGNPLGVGEPLYLVHLSPWWELAEDDGRMYAMISRLLERVKAEAKKRGPDSDYLYMNYAGLYQDVIRGYGRENQRKLVQIAKKYDPQGVFQKLQPGYFKLEDGAPVKDGRYFSG</sequence>
<keyword evidence="2" id="KW-0285">Flavoprotein</keyword>
<dbReference type="Gene3D" id="3.30.465.10">
    <property type="match status" value="1"/>
</dbReference>
<dbReference type="OrthoDB" id="2151789at2759"/>
<keyword evidence="5" id="KW-0732">Signal</keyword>
<gene>
    <name evidence="7" type="ORF">AB675_3692</name>
</gene>
<dbReference type="GeneID" id="28735646"/>
<evidence type="ECO:0000313" key="7">
    <source>
        <dbReference type="EMBL" id="KPI37037.1"/>
    </source>
</evidence>
<dbReference type="PROSITE" id="PS51387">
    <property type="entry name" value="FAD_PCMH"/>
    <property type="match status" value="1"/>
</dbReference>
<evidence type="ECO:0000256" key="4">
    <source>
        <dbReference type="ARBA" id="ARBA00023002"/>
    </source>
</evidence>
<dbReference type="GO" id="GO:0016491">
    <property type="term" value="F:oxidoreductase activity"/>
    <property type="evidence" value="ECO:0007669"/>
    <property type="project" value="UniProtKB-KW"/>
</dbReference>
<dbReference type="VEuPathDB" id="FungiDB:AB675_3692"/>
<dbReference type="InterPro" id="IPR016169">
    <property type="entry name" value="FAD-bd_PCMH_sub2"/>
</dbReference>
<keyword evidence="3" id="KW-0274">FAD</keyword>
<reference evidence="7 8" key="1">
    <citation type="submission" date="2015-06" db="EMBL/GenBank/DDBJ databases">
        <title>Draft genome of the ant-associated black yeast Phialophora attae CBS 131958.</title>
        <authorList>
            <person name="Moreno L.F."/>
            <person name="Stielow B.J."/>
            <person name="de Hoog S."/>
            <person name="Vicente V.A."/>
            <person name="Weiss V.A."/>
            <person name="de Vries M."/>
            <person name="Cruz L.M."/>
            <person name="Souza E.M."/>
        </authorList>
    </citation>
    <scope>NUCLEOTIDE SEQUENCE [LARGE SCALE GENOMIC DNA]</scope>
    <source>
        <strain evidence="7 8">CBS 131958</strain>
    </source>
</reference>
<organism evidence="7 8">
    <name type="scientific">Cyphellophora attinorum</name>
    <dbReference type="NCBI Taxonomy" id="1664694"/>
    <lineage>
        <taxon>Eukaryota</taxon>
        <taxon>Fungi</taxon>
        <taxon>Dikarya</taxon>
        <taxon>Ascomycota</taxon>
        <taxon>Pezizomycotina</taxon>
        <taxon>Eurotiomycetes</taxon>
        <taxon>Chaetothyriomycetidae</taxon>
        <taxon>Chaetothyriales</taxon>
        <taxon>Cyphellophoraceae</taxon>
        <taxon>Cyphellophora</taxon>
    </lineage>
</organism>
<protein>
    <submittedName>
        <fullName evidence="7">Bifunctional solanapyrone synthase</fullName>
    </submittedName>
</protein>
<evidence type="ECO:0000256" key="1">
    <source>
        <dbReference type="ARBA" id="ARBA00005466"/>
    </source>
</evidence>
<comment type="similarity">
    <text evidence="1">Belongs to the oxygen-dependent FAD-linked oxidoreductase family.</text>
</comment>
<dbReference type="AlphaFoldDB" id="A0A0N1H4M1"/>
<dbReference type="GO" id="GO:0071949">
    <property type="term" value="F:FAD binding"/>
    <property type="evidence" value="ECO:0007669"/>
    <property type="project" value="InterPro"/>
</dbReference>
<feature type="chain" id="PRO_5005872982" evidence="5">
    <location>
        <begin position="18"/>
        <end position="551"/>
    </location>
</feature>
<dbReference type="Pfam" id="PF01565">
    <property type="entry name" value="FAD_binding_4"/>
    <property type="match status" value="1"/>
</dbReference>
<dbReference type="PANTHER" id="PTHR42973:SF34">
    <property type="entry name" value="FAD BINDING DOMAIN PROTEIN (AFU_ORTHOLOGUE AFUA_3G02770)"/>
    <property type="match status" value="1"/>
</dbReference>
<evidence type="ECO:0000256" key="3">
    <source>
        <dbReference type="ARBA" id="ARBA00022827"/>
    </source>
</evidence>
<proteinExistence type="inferred from homology"/>
<dbReference type="SUPFAM" id="SSF56176">
    <property type="entry name" value="FAD-binding/transporter-associated domain-like"/>
    <property type="match status" value="1"/>
</dbReference>
<evidence type="ECO:0000259" key="6">
    <source>
        <dbReference type="PROSITE" id="PS51387"/>
    </source>
</evidence>